<keyword evidence="6 7" id="KW-0560">Oxidoreductase</keyword>
<dbReference type="PANTHER" id="PTHR11985:SF15">
    <property type="entry name" value="GLYCEROL-3-PHOSPHATE DEHYDROGENASE, MITOCHONDRIAL"/>
    <property type="match status" value="1"/>
</dbReference>
<keyword evidence="5" id="KW-0274">FAD</keyword>
<dbReference type="EC" id="1.1.5.3" evidence="3 7"/>
<feature type="non-terminal residue" evidence="9">
    <location>
        <position position="1"/>
    </location>
</feature>
<evidence type="ECO:0000256" key="3">
    <source>
        <dbReference type="ARBA" id="ARBA00013029"/>
    </source>
</evidence>
<evidence type="ECO:0000313" key="9">
    <source>
        <dbReference type="EMBL" id="KMQ81431.1"/>
    </source>
</evidence>
<feature type="non-terminal residue" evidence="9">
    <location>
        <position position="183"/>
    </location>
</feature>
<evidence type="ECO:0000256" key="2">
    <source>
        <dbReference type="ARBA" id="ARBA00007330"/>
    </source>
</evidence>
<dbReference type="InterPro" id="IPR036188">
    <property type="entry name" value="FAD/NAD-bd_sf"/>
</dbReference>
<dbReference type="PaxDb" id="67767-A0A0J7JU80"/>
<evidence type="ECO:0000313" key="10">
    <source>
        <dbReference type="Proteomes" id="UP000036403"/>
    </source>
</evidence>
<evidence type="ECO:0000259" key="8">
    <source>
        <dbReference type="Pfam" id="PF01266"/>
    </source>
</evidence>
<proteinExistence type="inferred from homology"/>
<dbReference type="GO" id="GO:0005739">
    <property type="term" value="C:mitochondrion"/>
    <property type="evidence" value="ECO:0007669"/>
    <property type="project" value="TreeGrafter"/>
</dbReference>
<keyword evidence="4 7" id="KW-0285">Flavoprotein</keyword>
<evidence type="ECO:0000256" key="1">
    <source>
        <dbReference type="ARBA" id="ARBA00001974"/>
    </source>
</evidence>
<dbReference type="GO" id="GO:0004368">
    <property type="term" value="F:glycerol-3-phosphate dehydrogenase (quinone) activity"/>
    <property type="evidence" value="ECO:0007669"/>
    <property type="project" value="UniProtKB-EC"/>
</dbReference>
<dbReference type="InterPro" id="IPR006076">
    <property type="entry name" value="FAD-dep_OxRdtase"/>
</dbReference>
<dbReference type="STRING" id="67767.A0A0J7JU80"/>
<reference evidence="9 10" key="1">
    <citation type="submission" date="2015-04" db="EMBL/GenBank/DDBJ databases">
        <title>Lasius niger genome sequencing.</title>
        <authorList>
            <person name="Konorov E.A."/>
            <person name="Nikitin M.A."/>
            <person name="Kirill M.V."/>
            <person name="Chang P."/>
        </authorList>
    </citation>
    <scope>NUCLEOTIDE SEQUENCE [LARGE SCALE GENOMIC DNA]</scope>
    <source>
        <tissue evidence="9">Whole</tissue>
    </source>
</reference>
<dbReference type="InterPro" id="IPR000447">
    <property type="entry name" value="G3P_DH_FAD-dep"/>
</dbReference>
<comment type="catalytic activity">
    <reaction evidence="7">
        <text>a quinone + sn-glycerol 3-phosphate = dihydroxyacetone phosphate + a quinol</text>
        <dbReference type="Rhea" id="RHEA:18977"/>
        <dbReference type="ChEBI" id="CHEBI:24646"/>
        <dbReference type="ChEBI" id="CHEBI:57597"/>
        <dbReference type="ChEBI" id="CHEBI:57642"/>
        <dbReference type="ChEBI" id="CHEBI:132124"/>
        <dbReference type="EC" id="1.1.5.3"/>
    </reaction>
</comment>
<dbReference type="PROSITE" id="PS00977">
    <property type="entry name" value="FAD_G3PDH_1"/>
    <property type="match status" value="1"/>
</dbReference>
<protein>
    <recommendedName>
        <fullName evidence="3 7">Glycerol-3-phosphate dehydrogenase</fullName>
        <ecNumber evidence="3 7">1.1.5.3</ecNumber>
    </recommendedName>
</protein>
<evidence type="ECO:0000256" key="4">
    <source>
        <dbReference type="ARBA" id="ARBA00022630"/>
    </source>
</evidence>
<comment type="cofactor">
    <cofactor evidence="1 7">
        <name>FAD</name>
        <dbReference type="ChEBI" id="CHEBI:57692"/>
    </cofactor>
</comment>
<gene>
    <name evidence="9" type="ORF">RF55_26343</name>
</gene>
<accession>A0A0J7JU80</accession>
<dbReference type="EMBL" id="LBMM01035555">
    <property type="protein sequence ID" value="KMQ81431.1"/>
    <property type="molecule type" value="Genomic_DNA"/>
</dbReference>
<dbReference type="OrthoDB" id="264015at2759"/>
<dbReference type="PRINTS" id="PR01001">
    <property type="entry name" value="FADG3PDH"/>
</dbReference>
<dbReference type="PANTHER" id="PTHR11985">
    <property type="entry name" value="GLYCEROL-3-PHOSPHATE DEHYDROGENASE"/>
    <property type="match status" value="1"/>
</dbReference>
<feature type="domain" description="FAD dependent oxidoreductase" evidence="8">
    <location>
        <begin position="24"/>
        <end position="180"/>
    </location>
</feature>
<dbReference type="Gene3D" id="3.50.50.60">
    <property type="entry name" value="FAD/NAD(P)-binding domain"/>
    <property type="match status" value="1"/>
</dbReference>
<dbReference type="AlphaFoldDB" id="A0A0J7JU80"/>
<comment type="similarity">
    <text evidence="2 7">Belongs to the FAD-dependent glycerol-3-phosphate dehydrogenase family.</text>
</comment>
<comment type="caution">
    <text evidence="9">The sequence shown here is derived from an EMBL/GenBank/DDBJ whole genome shotgun (WGS) entry which is preliminary data.</text>
</comment>
<keyword evidence="10" id="KW-1185">Reference proteome</keyword>
<evidence type="ECO:0000256" key="6">
    <source>
        <dbReference type="ARBA" id="ARBA00023002"/>
    </source>
</evidence>
<dbReference type="Pfam" id="PF01266">
    <property type="entry name" value="DAO"/>
    <property type="match status" value="1"/>
</dbReference>
<dbReference type="SUPFAM" id="SSF51905">
    <property type="entry name" value="FAD/NAD(P)-binding domain"/>
    <property type="match status" value="1"/>
</dbReference>
<evidence type="ECO:0000256" key="5">
    <source>
        <dbReference type="ARBA" id="ARBA00022827"/>
    </source>
</evidence>
<name>A0A0J7JU80_LASNI</name>
<organism evidence="9 10">
    <name type="scientific">Lasius niger</name>
    <name type="common">Black garden ant</name>
    <dbReference type="NCBI Taxonomy" id="67767"/>
    <lineage>
        <taxon>Eukaryota</taxon>
        <taxon>Metazoa</taxon>
        <taxon>Ecdysozoa</taxon>
        <taxon>Arthropoda</taxon>
        <taxon>Hexapoda</taxon>
        <taxon>Insecta</taxon>
        <taxon>Pterygota</taxon>
        <taxon>Neoptera</taxon>
        <taxon>Endopterygota</taxon>
        <taxon>Hymenoptera</taxon>
        <taxon>Apocrita</taxon>
        <taxon>Aculeata</taxon>
        <taxon>Formicoidea</taxon>
        <taxon>Formicidae</taxon>
        <taxon>Formicinae</taxon>
        <taxon>Lasius</taxon>
        <taxon>Lasius</taxon>
    </lineage>
</organism>
<evidence type="ECO:0000256" key="7">
    <source>
        <dbReference type="RuleBase" id="RU361217"/>
    </source>
</evidence>
<dbReference type="Proteomes" id="UP000036403">
    <property type="component" value="Unassembled WGS sequence"/>
</dbReference>
<sequence length="183" mass="20241">PAVKSRAGQLADLRRHGSRECEYDLLIVGGGATGTGIALDAATRGLKVALVERDDFSAGTSSKSTKLVHGGVRYLEKAIWNLDYPQLQLVIEALRERKGFLDIAPHLSSSLPILLPLQRWWQAPYLWAGCKTYDLLAGSQGLESSYLMSRTRALEAFPLLRRDNLVGALVYYDGQHNDSRMNI</sequence>
<dbReference type="GO" id="GO:0006072">
    <property type="term" value="P:glycerol-3-phosphate metabolic process"/>
    <property type="evidence" value="ECO:0007669"/>
    <property type="project" value="UniProtKB-UniRule"/>
</dbReference>